<comment type="caution">
    <text evidence="2">The sequence shown here is derived from an EMBL/GenBank/DDBJ whole genome shotgun (WGS) entry which is preliminary data.</text>
</comment>
<accession>A0A0R1LXA2</accession>
<dbReference type="PANTHER" id="PTHR33990">
    <property type="entry name" value="PROTEIN YJDN-RELATED"/>
    <property type="match status" value="1"/>
</dbReference>
<dbReference type="EMBL" id="AZEE01000029">
    <property type="protein sequence ID" value="KRK97617.1"/>
    <property type="molecule type" value="Genomic_DNA"/>
</dbReference>
<dbReference type="STRING" id="1423776.FD04_GL001653"/>
<dbReference type="InterPro" id="IPR029068">
    <property type="entry name" value="Glyas_Bleomycin-R_OHBP_Dase"/>
</dbReference>
<gene>
    <name evidence="2" type="ORF">FD04_GL001653</name>
</gene>
<name>A0A0R1LXA2_9LACO</name>
<protein>
    <recommendedName>
        <fullName evidence="1">PhnB-like domain-containing protein</fullName>
    </recommendedName>
</protein>
<dbReference type="Gene3D" id="3.10.180.10">
    <property type="entry name" value="2,3-Dihydroxybiphenyl 1,2-Dioxygenase, domain 1"/>
    <property type="match status" value="1"/>
</dbReference>
<dbReference type="AlphaFoldDB" id="A0A0R1LXA2"/>
<dbReference type="PANTHER" id="PTHR33990:SF5">
    <property type="entry name" value="PHNB-LIKE DOMAIN-CONTAINING PROTEIN"/>
    <property type="match status" value="1"/>
</dbReference>
<feature type="domain" description="PhnB-like" evidence="1">
    <location>
        <begin position="7"/>
        <end position="143"/>
    </location>
</feature>
<dbReference type="CDD" id="cd06588">
    <property type="entry name" value="PhnB_like"/>
    <property type="match status" value="1"/>
</dbReference>
<dbReference type="SUPFAM" id="SSF54593">
    <property type="entry name" value="Glyoxalase/Bleomycin resistance protein/Dihydroxybiphenyl dioxygenase"/>
    <property type="match status" value="1"/>
</dbReference>
<dbReference type="Proteomes" id="UP000051160">
    <property type="component" value="Unassembled WGS sequence"/>
</dbReference>
<dbReference type="InterPro" id="IPR028973">
    <property type="entry name" value="PhnB-like"/>
</dbReference>
<dbReference type="PATRIC" id="fig|1423776.4.peg.1674"/>
<reference evidence="2 3" key="1">
    <citation type="journal article" date="2015" name="Genome Announc.">
        <title>Expanding the biotechnology potential of lactobacilli through comparative genomics of 213 strains and associated genera.</title>
        <authorList>
            <person name="Sun Z."/>
            <person name="Harris H.M."/>
            <person name="McCann A."/>
            <person name="Guo C."/>
            <person name="Argimon S."/>
            <person name="Zhang W."/>
            <person name="Yang X."/>
            <person name="Jeffery I.B."/>
            <person name="Cooney J.C."/>
            <person name="Kagawa T.F."/>
            <person name="Liu W."/>
            <person name="Song Y."/>
            <person name="Salvetti E."/>
            <person name="Wrobel A."/>
            <person name="Rasinkangas P."/>
            <person name="Parkhill J."/>
            <person name="Rea M.C."/>
            <person name="O'Sullivan O."/>
            <person name="Ritari J."/>
            <person name="Douillard F.P."/>
            <person name="Paul Ross R."/>
            <person name="Yang R."/>
            <person name="Briner A.E."/>
            <person name="Felis G.E."/>
            <person name="de Vos W.M."/>
            <person name="Barrangou R."/>
            <person name="Klaenhammer T.R."/>
            <person name="Caufield P.W."/>
            <person name="Cui Y."/>
            <person name="Zhang H."/>
            <person name="O'Toole P.W."/>
        </authorList>
    </citation>
    <scope>NUCLEOTIDE SEQUENCE [LARGE SCALE GENOMIC DNA]</scope>
    <source>
        <strain evidence="2 3">DSM 19909</strain>
    </source>
</reference>
<evidence type="ECO:0000259" key="1">
    <source>
        <dbReference type="Pfam" id="PF06983"/>
    </source>
</evidence>
<dbReference type="Pfam" id="PF06983">
    <property type="entry name" value="3-dmu-9_3-mt"/>
    <property type="match status" value="1"/>
</dbReference>
<sequence length="156" mass="17591">MLTMQAKLYPYLAFPNAKEALDYYKRVFGATNIYRLNPQPEQAKQFGIPEGTDLDNLTMHAGFTVLGVDLQCADAFNGATEGSKQISLLLDVNAEDPESVKAADDFYDHLAASGEVDITMPFEEQFWGGKMGQFIDHYGVTWMLHSQPWSQMRQDR</sequence>
<evidence type="ECO:0000313" key="3">
    <source>
        <dbReference type="Proteomes" id="UP000051160"/>
    </source>
</evidence>
<organism evidence="2 3">
    <name type="scientific">Secundilactobacillus odoratitofui DSM 19909 = JCM 15043</name>
    <dbReference type="NCBI Taxonomy" id="1423776"/>
    <lineage>
        <taxon>Bacteria</taxon>
        <taxon>Bacillati</taxon>
        <taxon>Bacillota</taxon>
        <taxon>Bacilli</taxon>
        <taxon>Lactobacillales</taxon>
        <taxon>Lactobacillaceae</taxon>
        <taxon>Secundilactobacillus</taxon>
    </lineage>
</organism>
<evidence type="ECO:0000313" key="2">
    <source>
        <dbReference type="EMBL" id="KRK97617.1"/>
    </source>
</evidence>
<proteinExistence type="predicted"/>
<keyword evidence="3" id="KW-1185">Reference proteome</keyword>